<protein>
    <recommendedName>
        <fullName evidence="3">Endonuclease/exonuclease/phosphatase domain-containing protein</fullName>
    </recommendedName>
</protein>
<keyword evidence="2" id="KW-1185">Reference proteome</keyword>
<proteinExistence type="predicted"/>
<reference evidence="2" key="1">
    <citation type="submission" date="2017-01" db="EMBL/GenBank/DDBJ databases">
        <authorList>
            <person name="Wang Y."/>
            <person name="White M."/>
            <person name="Kvist S."/>
            <person name="Moncalvo J.-M."/>
        </authorList>
    </citation>
    <scope>NUCLEOTIDE SEQUENCE [LARGE SCALE GENOMIC DNA]</scope>
    <source>
        <strain evidence="2">ID-206-W2</strain>
    </source>
</reference>
<evidence type="ECO:0008006" key="3">
    <source>
        <dbReference type="Google" id="ProtNLM"/>
    </source>
</evidence>
<dbReference type="SUPFAM" id="SSF56219">
    <property type="entry name" value="DNase I-like"/>
    <property type="match status" value="1"/>
</dbReference>
<accession>A0A1R1Y2C0</accession>
<evidence type="ECO:0000313" key="1">
    <source>
        <dbReference type="EMBL" id="OMJ20989.1"/>
    </source>
</evidence>
<dbReference type="AlphaFoldDB" id="A0A1R1Y2C0"/>
<comment type="caution">
    <text evidence="1">The sequence shown here is derived from an EMBL/GenBank/DDBJ whole genome shotgun (WGS) entry which is preliminary data.</text>
</comment>
<name>A0A1R1Y2C0_9FUNG</name>
<dbReference type="OrthoDB" id="5598740at2759"/>
<gene>
    <name evidence="1" type="ORF">AYI69_g6008</name>
</gene>
<dbReference type="Proteomes" id="UP000187429">
    <property type="component" value="Unassembled WGS sequence"/>
</dbReference>
<dbReference type="Gene3D" id="3.60.10.10">
    <property type="entry name" value="Endonuclease/exonuclease/phosphatase"/>
    <property type="match status" value="1"/>
</dbReference>
<dbReference type="InterPro" id="IPR036691">
    <property type="entry name" value="Endo/exonu/phosph_ase_sf"/>
</dbReference>
<sequence length="238" mass="27345">MPTLKIGFYNCNGLSHFKWEYVMRSFENDVFDIIFLAETWFVGEDYHRAHPYYVFSSKIDGSTRDNGRCKNGLMCLAKPFIKSQISNIESTTHTLNLCVYGHNIFAVYFPPSLEIGKIKDYVLNRGFSIMLGDLNTYFGSNFGQKRNFPINRIELFNDLVDKLDMKHVRPATDMDIPDHAFIDFDLTASWDKFISVDSNPSDHLLMVLNVDISSTPLIEHFISAEKINLSNINDPSCK</sequence>
<evidence type="ECO:0000313" key="2">
    <source>
        <dbReference type="Proteomes" id="UP000187429"/>
    </source>
</evidence>
<dbReference type="EMBL" id="LSSM01002620">
    <property type="protein sequence ID" value="OMJ20989.1"/>
    <property type="molecule type" value="Genomic_DNA"/>
</dbReference>
<organism evidence="1 2">
    <name type="scientific">Smittium culicis</name>
    <dbReference type="NCBI Taxonomy" id="133412"/>
    <lineage>
        <taxon>Eukaryota</taxon>
        <taxon>Fungi</taxon>
        <taxon>Fungi incertae sedis</taxon>
        <taxon>Zoopagomycota</taxon>
        <taxon>Kickxellomycotina</taxon>
        <taxon>Harpellomycetes</taxon>
        <taxon>Harpellales</taxon>
        <taxon>Legeriomycetaceae</taxon>
        <taxon>Smittium</taxon>
    </lineage>
</organism>